<proteinExistence type="predicted"/>
<keyword evidence="4 9" id="KW-0732">Signal</keyword>
<evidence type="ECO:0000313" key="10">
    <source>
        <dbReference type="EMBL" id="JAT81706.1"/>
    </source>
</evidence>
<dbReference type="GO" id="GO:0030431">
    <property type="term" value="P:sleep"/>
    <property type="evidence" value="ECO:0007669"/>
    <property type="project" value="InterPro"/>
</dbReference>
<dbReference type="PANTHER" id="PTHR33562">
    <property type="entry name" value="ATILLA, ISOFORM B-RELATED-RELATED"/>
    <property type="match status" value="1"/>
</dbReference>
<keyword evidence="5" id="KW-1133">Transmembrane helix</keyword>
<keyword evidence="2" id="KW-0336">GPI-anchor</keyword>
<evidence type="ECO:0000256" key="3">
    <source>
        <dbReference type="ARBA" id="ARBA00022692"/>
    </source>
</evidence>
<evidence type="ECO:0000256" key="4">
    <source>
        <dbReference type="ARBA" id="ARBA00022729"/>
    </source>
</evidence>
<feature type="signal peptide" evidence="9">
    <location>
        <begin position="1"/>
        <end position="21"/>
    </location>
</feature>
<dbReference type="GO" id="GO:0098552">
    <property type="term" value="C:side of membrane"/>
    <property type="evidence" value="ECO:0007669"/>
    <property type="project" value="UniProtKB-KW"/>
</dbReference>
<dbReference type="InterPro" id="IPR050975">
    <property type="entry name" value="Sleep_regulator"/>
</dbReference>
<evidence type="ECO:0000256" key="7">
    <source>
        <dbReference type="ARBA" id="ARBA00023180"/>
    </source>
</evidence>
<feature type="chain" id="PRO_5009115132" evidence="9">
    <location>
        <begin position="22"/>
        <end position="162"/>
    </location>
</feature>
<organism evidence="10">
    <name type="scientific">Pectinophora gossypiella</name>
    <name type="common">Cotton pink bollworm</name>
    <name type="synonym">Depressaria gossypiella</name>
    <dbReference type="NCBI Taxonomy" id="13191"/>
    <lineage>
        <taxon>Eukaryota</taxon>
        <taxon>Metazoa</taxon>
        <taxon>Ecdysozoa</taxon>
        <taxon>Arthropoda</taxon>
        <taxon>Hexapoda</taxon>
        <taxon>Insecta</taxon>
        <taxon>Pterygota</taxon>
        <taxon>Neoptera</taxon>
        <taxon>Endopterygota</taxon>
        <taxon>Lepidoptera</taxon>
        <taxon>Glossata</taxon>
        <taxon>Ditrysia</taxon>
        <taxon>Gelechioidea</taxon>
        <taxon>Gelechiidae</taxon>
        <taxon>Apatetrinae</taxon>
        <taxon>Pectinophora</taxon>
    </lineage>
</organism>
<evidence type="ECO:0000256" key="1">
    <source>
        <dbReference type="ARBA" id="ARBA00004589"/>
    </source>
</evidence>
<dbReference type="EMBL" id="GDQN01009348">
    <property type="protein sequence ID" value="JAT81706.1"/>
    <property type="molecule type" value="Transcribed_RNA"/>
</dbReference>
<sequence>MARSVALSFAFLLAVFEIGSCTRCYQCNSQSDRDCLDPFVTSGRFLVDCNTQDSVSYNRLYLRDVLPSQLVDGVAGAPRYCAKLVLQTGTTIRTCLDANPLEPSQTCRALERIDNYANAGSRQAVKHCSVCTTDICNGSGAIAASYPLAILAAVASYLYCKQ</sequence>
<keyword evidence="3" id="KW-0812">Transmembrane</keyword>
<evidence type="ECO:0000256" key="5">
    <source>
        <dbReference type="ARBA" id="ARBA00022989"/>
    </source>
</evidence>
<name>A0A1E1W402_PECGO</name>
<accession>A0A1E1W402</accession>
<dbReference type="InterPro" id="IPR031424">
    <property type="entry name" value="QVR-like"/>
</dbReference>
<keyword evidence="6" id="KW-0472">Membrane</keyword>
<dbReference type="AlphaFoldDB" id="A0A1E1W402"/>
<gene>
    <name evidence="10" type="ORF">g.1762</name>
</gene>
<dbReference type="GO" id="GO:0032222">
    <property type="term" value="P:regulation of synaptic transmission, cholinergic"/>
    <property type="evidence" value="ECO:0007669"/>
    <property type="project" value="InterPro"/>
</dbReference>
<comment type="subcellular location">
    <subcellularLocation>
        <location evidence="1">Membrane</location>
        <topology evidence="1">Lipid-anchor</topology>
        <topology evidence="1">GPI-anchor</topology>
    </subcellularLocation>
</comment>
<protein>
    <submittedName>
        <fullName evidence="10">Uncharacterized protein</fullName>
    </submittedName>
</protein>
<reference evidence="10" key="1">
    <citation type="submission" date="2015-09" db="EMBL/GenBank/DDBJ databases">
        <title>De novo assembly of Pectinophora gossypiella (Pink Bollworm) gut transcriptome.</title>
        <authorList>
            <person name="Tassone E.E."/>
        </authorList>
    </citation>
    <scope>NUCLEOTIDE SEQUENCE</scope>
</reference>
<keyword evidence="8" id="KW-0449">Lipoprotein</keyword>
<keyword evidence="7" id="KW-0325">Glycoprotein</keyword>
<evidence type="ECO:0000256" key="6">
    <source>
        <dbReference type="ARBA" id="ARBA00023136"/>
    </source>
</evidence>
<evidence type="ECO:0000256" key="2">
    <source>
        <dbReference type="ARBA" id="ARBA00022622"/>
    </source>
</evidence>
<evidence type="ECO:0000256" key="8">
    <source>
        <dbReference type="ARBA" id="ARBA00023288"/>
    </source>
</evidence>
<dbReference type="OrthoDB" id="6582325at2759"/>
<dbReference type="Pfam" id="PF17064">
    <property type="entry name" value="QVR"/>
    <property type="match status" value="1"/>
</dbReference>
<evidence type="ECO:0000256" key="9">
    <source>
        <dbReference type="SAM" id="SignalP"/>
    </source>
</evidence>